<reference evidence="1 2" key="1">
    <citation type="journal article" date="2018" name="PLoS Pathog.">
        <title>Evolution of structural diversity of trichothecenes, a family of toxins produced by plant pathogenic and entomopathogenic fungi.</title>
        <authorList>
            <person name="Proctor R.H."/>
            <person name="McCormick S.P."/>
            <person name="Kim H.S."/>
            <person name="Cardoza R.E."/>
            <person name="Stanley A.M."/>
            <person name="Lindo L."/>
            <person name="Kelly A."/>
            <person name="Brown D.W."/>
            <person name="Lee T."/>
            <person name="Vaughan M.M."/>
            <person name="Alexander N.J."/>
            <person name="Busman M."/>
            <person name="Gutierrez S."/>
        </authorList>
    </citation>
    <scope>NUCLEOTIDE SEQUENCE [LARGE SCALE GENOMIC DNA]</scope>
    <source>
        <strain evidence="1 2">NRRL 3299</strain>
    </source>
</reference>
<evidence type="ECO:0000313" key="2">
    <source>
        <dbReference type="Proteomes" id="UP000266152"/>
    </source>
</evidence>
<keyword evidence="2" id="KW-1185">Reference proteome</keyword>
<dbReference type="EMBL" id="PXOF01000198">
    <property type="protein sequence ID" value="RGP60058.1"/>
    <property type="molecule type" value="Genomic_DNA"/>
</dbReference>
<organism evidence="1 2">
    <name type="scientific">Fusarium sporotrichioides</name>
    <dbReference type="NCBI Taxonomy" id="5514"/>
    <lineage>
        <taxon>Eukaryota</taxon>
        <taxon>Fungi</taxon>
        <taxon>Dikarya</taxon>
        <taxon>Ascomycota</taxon>
        <taxon>Pezizomycotina</taxon>
        <taxon>Sordariomycetes</taxon>
        <taxon>Hypocreomycetidae</taxon>
        <taxon>Hypocreales</taxon>
        <taxon>Nectriaceae</taxon>
        <taxon>Fusarium</taxon>
    </lineage>
</organism>
<accession>A0A395RIU7</accession>
<proteinExistence type="predicted"/>
<protein>
    <submittedName>
        <fullName evidence="1">Uncharacterized protein</fullName>
    </submittedName>
</protein>
<name>A0A395RIU7_FUSSP</name>
<evidence type="ECO:0000313" key="1">
    <source>
        <dbReference type="EMBL" id="RGP60058.1"/>
    </source>
</evidence>
<dbReference type="AlphaFoldDB" id="A0A395RIU7"/>
<sequence>MRFFIILLLAIRLGVGIASYFFFPAYLGIERNRASKEDCPNGIWQSHMIPELLSVYWTGSKFLEVPSNTAGANFTSVSHNCTSTDGKIDEEDSEYRRPSYLNYEYKVRNGGVIMEEKPAGFTLLETKPWVLAELIARDDQE</sequence>
<comment type="caution">
    <text evidence="1">The sequence shown here is derived from an EMBL/GenBank/DDBJ whole genome shotgun (WGS) entry which is preliminary data.</text>
</comment>
<dbReference type="Proteomes" id="UP000266152">
    <property type="component" value="Unassembled WGS sequence"/>
</dbReference>
<gene>
    <name evidence="1" type="ORF">FSPOR_10884</name>
</gene>